<dbReference type="FunFam" id="1.10.246.130:FF:000001">
    <property type="entry name" value="Gamma-glutamyltransferase 5 isoform 1"/>
    <property type="match status" value="1"/>
</dbReference>
<keyword evidence="3" id="KW-0808">Transferase</keyword>
<keyword evidence="3" id="KW-0378">Hydrolase</keyword>
<dbReference type="NCBIfam" id="TIGR00066">
    <property type="entry name" value="g_glut_trans"/>
    <property type="match status" value="1"/>
</dbReference>
<gene>
    <name evidence="5" type="ORF">LUZ63_008681</name>
</gene>
<evidence type="ECO:0000256" key="1">
    <source>
        <dbReference type="PIRSR" id="PIRSR600101-1"/>
    </source>
</evidence>
<dbReference type="Gene3D" id="1.10.246.130">
    <property type="match status" value="1"/>
</dbReference>
<feature type="binding site" evidence="2">
    <location>
        <position position="125"/>
    </location>
    <ligand>
        <name>L-glutamate</name>
        <dbReference type="ChEBI" id="CHEBI:29985"/>
    </ligand>
</feature>
<organism evidence="5 6">
    <name type="scientific">Rhynchospora breviuscula</name>
    <dbReference type="NCBI Taxonomy" id="2022672"/>
    <lineage>
        <taxon>Eukaryota</taxon>
        <taxon>Viridiplantae</taxon>
        <taxon>Streptophyta</taxon>
        <taxon>Embryophyta</taxon>
        <taxon>Tracheophyta</taxon>
        <taxon>Spermatophyta</taxon>
        <taxon>Magnoliopsida</taxon>
        <taxon>Liliopsida</taxon>
        <taxon>Poales</taxon>
        <taxon>Cyperaceae</taxon>
        <taxon>Cyperoideae</taxon>
        <taxon>Rhynchosporeae</taxon>
        <taxon>Rhynchospora</taxon>
    </lineage>
</organism>
<dbReference type="GO" id="GO:0036374">
    <property type="term" value="F:glutathione hydrolase activity"/>
    <property type="evidence" value="ECO:0007669"/>
    <property type="project" value="UniProtKB-UniRule"/>
</dbReference>
<dbReference type="Proteomes" id="UP001151287">
    <property type="component" value="Unassembled WGS sequence"/>
</dbReference>
<feature type="signal peptide" evidence="4">
    <location>
        <begin position="1"/>
        <end position="40"/>
    </location>
</feature>
<feature type="binding site" evidence="2">
    <location>
        <position position="441"/>
    </location>
    <ligand>
        <name>L-glutamate</name>
        <dbReference type="ChEBI" id="CHEBI:29985"/>
    </ligand>
</feature>
<reference evidence="5" key="1">
    <citation type="journal article" date="2022" name="Cell">
        <title>Repeat-based holocentromeres influence genome architecture and karyotype evolution.</title>
        <authorList>
            <person name="Hofstatter P.G."/>
            <person name="Thangavel G."/>
            <person name="Lux T."/>
            <person name="Neumann P."/>
            <person name="Vondrak T."/>
            <person name="Novak P."/>
            <person name="Zhang M."/>
            <person name="Costa L."/>
            <person name="Castellani M."/>
            <person name="Scott A."/>
            <person name="Toegelov H."/>
            <person name="Fuchs J."/>
            <person name="Mata-Sucre Y."/>
            <person name="Dias Y."/>
            <person name="Vanzela A.L.L."/>
            <person name="Huettel B."/>
            <person name="Almeida C.C.S."/>
            <person name="Simkova H."/>
            <person name="Souza G."/>
            <person name="Pedrosa-Harand A."/>
            <person name="Macas J."/>
            <person name="Mayer K.F.X."/>
            <person name="Houben A."/>
            <person name="Marques A."/>
        </authorList>
    </citation>
    <scope>NUCLEOTIDE SEQUENCE</scope>
    <source>
        <strain evidence="5">RhyBre1mFocal</strain>
    </source>
</reference>
<dbReference type="EC" id="2.3.2.2" evidence="3"/>
<dbReference type="PRINTS" id="PR01210">
    <property type="entry name" value="GGTRANSPTASE"/>
</dbReference>
<feature type="active site" description="Nucleophile" evidence="1">
    <location>
        <position position="399"/>
    </location>
</feature>
<dbReference type="AlphaFoldDB" id="A0A9Q0HVK9"/>
<dbReference type="SUPFAM" id="SSF56235">
    <property type="entry name" value="N-terminal nucleophile aminohydrolases (Ntn hydrolases)"/>
    <property type="match status" value="1"/>
</dbReference>
<dbReference type="EC" id="3.4.19.13" evidence="3"/>
<dbReference type="GO" id="GO:0006751">
    <property type="term" value="P:glutathione catabolic process"/>
    <property type="evidence" value="ECO:0007669"/>
    <property type="project" value="UniProtKB-UniRule"/>
</dbReference>
<keyword evidence="4" id="KW-0732">Signal</keyword>
<sequence>MDEWMIDRLIMAISNSLTQPPVLLLLLLLFVPLLPVSVSASASSQNSPINRPEVITSTHGAVAADDARCSAAGRDALRDGGSAVDAAVTVALCLGVVSPASSGLGGGAFMLVRLSGGDAWAFDMRETAPLSSSQDMYANNSASKSSGPLSIAVPGELAGLYKAWKRYGKLPWPKLVAPAINLAQNGFQVSRYLRVQMESAINGVLSDEGLRQVFTINGTDLLKVGDICYNKRLAKTLQKIAKQGASVFYNGSVGAGLVADVKKRGGILSMEDLRRYKVKVARPLSADAMGLKFLGMPPPSAGGAGLILVLNILSQYGNGIPAAGVTGPLGVHRLIESLKHFFAIRTNLGDPDFIDDSKVVSDMLSPKFAAKLKNTILDNTTFAPPYYGDKWNIINEHGTSHICVVDSERNAVSMTSTINYYFGSHILSLNTGIVLNNEMDDFSVPSSNTNFTSVPPPAPNNFISPSKRPMSSMTPTIVLKDGELKAVVGASGGVLIPAATIQVVLNHFALQLDPFSSVFAPRVYHELIPNVVQYENWTTVSGDHIELPASTREELKQRGHVLQGLTSGGAISQFIVHNFGELTAVSDPRKGGLPAGF</sequence>
<comment type="caution">
    <text evidence="5">The sequence shown here is derived from an EMBL/GenBank/DDBJ whole genome shotgun (WGS) entry which is preliminary data.</text>
</comment>
<evidence type="ECO:0000256" key="4">
    <source>
        <dbReference type="SAM" id="SignalP"/>
    </source>
</evidence>
<comment type="function">
    <text evidence="3">Cleaves the gamma-glutamyl peptide bond of glutathione and glutathione conjugates.</text>
</comment>
<dbReference type="GO" id="GO:0005886">
    <property type="term" value="C:plasma membrane"/>
    <property type="evidence" value="ECO:0007669"/>
    <property type="project" value="TreeGrafter"/>
</dbReference>
<keyword evidence="6" id="KW-1185">Reference proteome</keyword>
<dbReference type="InterPro" id="IPR029055">
    <property type="entry name" value="Ntn_hydrolases_N"/>
</dbReference>
<proteinExistence type="predicted"/>
<comment type="catalytic activity">
    <reaction evidence="3">
        <text>an S-substituted glutathione + H2O = an S-substituted L-cysteinylglycine + L-glutamate</text>
        <dbReference type="Rhea" id="RHEA:59468"/>
        <dbReference type="ChEBI" id="CHEBI:15377"/>
        <dbReference type="ChEBI" id="CHEBI:29985"/>
        <dbReference type="ChEBI" id="CHEBI:90779"/>
        <dbReference type="ChEBI" id="CHEBI:143103"/>
        <dbReference type="EC" id="3.4.19.13"/>
    </reaction>
</comment>
<dbReference type="InterPro" id="IPR000101">
    <property type="entry name" value="GGT_peptidase"/>
</dbReference>
<feature type="binding site" evidence="2">
    <location>
        <begin position="471"/>
        <end position="472"/>
    </location>
    <ligand>
        <name>L-glutamate</name>
        <dbReference type="ChEBI" id="CHEBI:29985"/>
    </ligand>
</feature>
<feature type="binding site" evidence="2">
    <location>
        <position position="493"/>
    </location>
    <ligand>
        <name>L-glutamate</name>
        <dbReference type="ChEBI" id="CHEBI:29985"/>
    </ligand>
</feature>
<accession>A0A9Q0HVK9</accession>
<feature type="chain" id="PRO_5040374482" description="Glutathione hydrolase" evidence="4">
    <location>
        <begin position="41"/>
        <end position="597"/>
    </location>
</feature>
<comment type="catalytic activity">
    <reaction evidence="3">
        <text>an N-terminal (5-L-glutamyl)-[peptide] + an alpha-amino acid = 5-L-glutamyl amino acid + an N-terminal L-alpha-aminoacyl-[peptide]</text>
        <dbReference type="Rhea" id="RHEA:23904"/>
        <dbReference type="Rhea" id="RHEA-COMP:9780"/>
        <dbReference type="Rhea" id="RHEA-COMP:9795"/>
        <dbReference type="ChEBI" id="CHEBI:77644"/>
        <dbReference type="ChEBI" id="CHEBI:78597"/>
        <dbReference type="ChEBI" id="CHEBI:78599"/>
        <dbReference type="ChEBI" id="CHEBI:78608"/>
        <dbReference type="EC" id="2.3.2.2"/>
    </reaction>
</comment>
<protein>
    <recommendedName>
        <fullName evidence="3">Glutathione hydrolase</fullName>
        <ecNumber evidence="3">2.3.2.2</ecNumber>
        <ecNumber evidence="3">3.4.19.13</ecNumber>
    </recommendedName>
    <alternativeName>
        <fullName evidence="3">Gamma-glutamyltransferase</fullName>
    </alternativeName>
    <alternativeName>
        <fullName evidence="3">Gamma-glutamyltranspeptidase</fullName>
    </alternativeName>
</protein>
<dbReference type="Pfam" id="PF01019">
    <property type="entry name" value="G_glu_transpept"/>
    <property type="match status" value="1"/>
</dbReference>
<dbReference type="FunFam" id="3.60.20.40:FF:000001">
    <property type="entry name" value="Gamma-glutamyltranspeptidase 1"/>
    <property type="match status" value="1"/>
</dbReference>
<evidence type="ECO:0000313" key="5">
    <source>
        <dbReference type="EMBL" id="KAJ1700169.1"/>
    </source>
</evidence>
<evidence type="ECO:0000313" key="6">
    <source>
        <dbReference type="Proteomes" id="UP001151287"/>
    </source>
</evidence>
<dbReference type="PANTHER" id="PTHR11686:SF34">
    <property type="entry name" value="GLUTATHIONE HYDROLASE 1-RELATED"/>
    <property type="match status" value="1"/>
</dbReference>
<dbReference type="InterPro" id="IPR043138">
    <property type="entry name" value="GGT_lsub"/>
</dbReference>
<comment type="catalytic activity">
    <reaction evidence="3">
        <text>glutathione + H2O = L-cysteinylglycine + L-glutamate</text>
        <dbReference type="Rhea" id="RHEA:28807"/>
        <dbReference type="ChEBI" id="CHEBI:15377"/>
        <dbReference type="ChEBI" id="CHEBI:29985"/>
        <dbReference type="ChEBI" id="CHEBI:57925"/>
        <dbReference type="ChEBI" id="CHEBI:61694"/>
        <dbReference type="EC" id="3.4.19.13"/>
    </reaction>
</comment>
<evidence type="ECO:0000256" key="3">
    <source>
        <dbReference type="RuleBase" id="RU368068"/>
    </source>
</evidence>
<feature type="binding site" evidence="2">
    <location>
        <begin position="417"/>
        <end position="419"/>
    </location>
    <ligand>
        <name>L-glutamate</name>
        <dbReference type="ChEBI" id="CHEBI:29985"/>
    </ligand>
</feature>
<name>A0A9Q0HVK9_9POAL</name>
<evidence type="ECO:0000256" key="2">
    <source>
        <dbReference type="PIRSR" id="PIRSR600101-2"/>
    </source>
</evidence>
<dbReference type="OrthoDB" id="2015213at2759"/>
<dbReference type="InterPro" id="IPR043137">
    <property type="entry name" value="GGT_ssub_C"/>
</dbReference>
<dbReference type="Gene3D" id="3.60.20.40">
    <property type="match status" value="1"/>
</dbReference>
<comment type="pathway">
    <text evidence="3">Sulfur metabolism; glutathione metabolism.</text>
</comment>
<dbReference type="GO" id="GO:0103068">
    <property type="term" value="F:leukotriene C4 gamma-glutamyl transferase activity"/>
    <property type="evidence" value="ECO:0007669"/>
    <property type="project" value="UniProtKB-EC"/>
</dbReference>
<dbReference type="EMBL" id="JAMQYH010000002">
    <property type="protein sequence ID" value="KAJ1700169.1"/>
    <property type="molecule type" value="Genomic_DNA"/>
</dbReference>
<dbReference type="PANTHER" id="PTHR11686">
    <property type="entry name" value="GAMMA GLUTAMYL TRANSPEPTIDASE"/>
    <property type="match status" value="1"/>
</dbReference>
<keyword evidence="3" id="KW-0012">Acyltransferase</keyword>